<name>A0A934VGK4_9BACT</name>
<dbReference type="SUPFAM" id="SSF52540">
    <property type="entry name" value="P-loop containing nucleoside triphosphate hydrolases"/>
    <property type="match status" value="1"/>
</dbReference>
<dbReference type="InterPro" id="IPR050764">
    <property type="entry name" value="CbbQ/NirQ/NorQ/GpvN"/>
</dbReference>
<dbReference type="Proteomes" id="UP000658278">
    <property type="component" value="Unassembled WGS sequence"/>
</dbReference>
<dbReference type="EMBL" id="JAENII010000011">
    <property type="protein sequence ID" value="MBK1828151.1"/>
    <property type="molecule type" value="Genomic_DNA"/>
</dbReference>
<dbReference type="GO" id="GO:0005524">
    <property type="term" value="F:ATP binding"/>
    <property type="evidence" value="ECO:0007669"/>
    <property type="project" value="InterPro"/>
</dbReference>
<dbReference type="CDD" id="cd00009">
    <property type="entry name" value="AAA"/>
    <property type="match status" value="1"/>
</dbReference>
<keyword evidence="3" id="KW-1185">Reference proteome</keyword>
<evidence type="ECO:0000313" key="2">
    <source>
        <dbReference type="EMBL" id="MBK1828151.1"/>
    </source>
</evidence>
<evidence type="ECO:0000313" key="3">
    <source>
        <dbReference type="Proteomes" id="UP000658278"/>
    </source>
</evidence>
<dbReference type="InterPro" id="IPR003593">
    <property type="entry name" value="AAA+_ATPase"/>
</dbReference>
<dbReference type="PIRSF" id="PIRSF002849">
    <property type="entry name" value="AAA_ATPase_chaperone_MoxR_prd"/>
    <property type="match status" value="1"/>
</dbReference>
<dbReference type="InterPro" id="IPR041628">
    <property type="entry name" value="ChlI/MoxR_AAA_lid"/>
</dbReference>
<dbReference type="PANTHER" id="PTHR42759">
    <property type="entry name" value="MOXR FAMILY PROTEIN"/>
    <property type="match status" value="1"/>
</dbReference>
<dbReference type="RefSeq" id="WP_200281009.1">
    <property type="nucleotide sequence ID" value="NZ_JAENII010000011.1"/>
</dbReference>
<dbReference type="SMART" id="SM00382">
    <property type="entry name" value="AAA"/>
    <property type="match status" value="1"/>
</dbReference>
<comment type="caution">
    <text evidence="2">The sequence shown here is derived from an EMBL/GenBank/DDBJ whole genome shotgun (WGS) entry which is preliminary data.</text>
</comment>
<dbReference type="PANTHER" id="PTHR42759:SF5">
    <property type="entry name" value="METHANOL DEHYDROGENASE REGULATOR"/>
    <property type="match status" value="1"/>
</dbReference>
<proteinExistence type="predicted"/>
<dbReference type="Pfam" id="PF17863">
    <property type="entry name" value="AAA_lid_2"/>
    <property type="match status" value="1"/>
</dbReference>
<dbReference type="InterPro" id="IPR027417">
    <property type="entry name" value="P-loop_NTPase"/>
</dbReference>
<accession>A0A934VGK4</accession>
<sequence>MAPSSLTPLRDRLTRTVLGSESAAQLLLVSLLARGHVLIEGPPGIGKTSLAHTLASSIGGTFKRIQFTPDLLPSDLLGYSLYRMDRGDFEFIAGPVFAHCLLADEINRTSPRVQSALLECMNEQQVTLDGTTHALPDPFLVIATQNDADRHGTFPLPEPQLDRFLLSIHMDLPDASTQSRILLGHASGEINGHDESDTLIEPEQVLELQRQVREMPLHESMASYITALCETLRRLTGSDHSVSVRASLAVMQAARAVAFLEQAPAVHPDHIQAIFPAVLRHRLVTTDGSDPLPLIQTTLESTEVP</sequence>
<protein>
    <submittedName>
        <fullName evidence="2">MoxR family ATPase</fullName>
    </submittedName>
</protein>
<organism evidence="2 3">
    <name type="scientific">Haloferula rosea</name>
    <dbReference type="NCBI Taxonomy" id="490093"/>
    <lineage>
        <taxon>Bacteria</taxon>
        <taxon>Pseudomonadati</taxon>
        <taxon>Verrucomicrobiota</taxon>
        <taxon>Verrucomicrobiia</taxon>
        <taxon>Verrucomicrobiales</taxon>
        <taxon>Verrucomicrobiaceae</taxon>
        <taxon>Haloferula</taxon>
    </lineage>
</organism>
<dbReference type="Gene3D" id="3.40.50.300">
    <property type="entry name" value="P-loop containing nucleotide triphosphate hydrolases"/>
    <property type="match status" value="1"/>
</dbReference>
<reference evidence="2" key="1">
    <citation type="submission" date="2021-01" db="EMBL/GenBank/DDBJ databases">
        <title>Modified the classification status of verrucomicrobia.</title>
        <authorList>
            <person name="Feng X."/>
        </authorList>
    </citation>
    <scope>NUCLEOTIDE SEQUENCE</scope>
    <source>
        <strain evidence="2">KCTC 22201</strain>
    </source>
</reference>
<evidence type="ECO:0000259" key="1">
    <source>
        <dbReference type="SMART" id="SM00382"/>
    </source>
</evidence>
<dbReference type="GO" id="GO:0016887">
    <property type="term" value="F:ATP hydrolysis activity"/>
    <property type="evidence" value="ECO:0007669"/>
    <property type="project" value="InterPro"/>
</dbReference>
<dbReference type="InterPro" id="IPR011703">
    <property type="entry name" value="ATPase_AAA-3"/>
</dbReference>
<dbReference type="AlphaFoldDB" id="A0A934VGK4"/>
<gene>
    <name evidence="2" type="ORF">JIN81_14050</name>
</gene>
<feature type="domain" description="AAA+ ATPase" evidence="1">
    <location>
        <begin position="33"/>
        <end position="174"/>
    </location>
</feature>
<dbReference type="Pfam" id="PF07726">
    <property type="entry name" value="AAA_3"/>
    <property type="match status" value="1"/>
</dbReference>
<dbReference type="Gene3D" id="1.10.8.80">
    <property type="entry name" value="Magnesium chelatase subunit I, C-Terminal domain"/>
    <property type="match status" value="1"/>
</dbReference>